<sequence length="988" mass="112992">SPASEDPTDVGHCLLHNSCFVYSTPDSLPFPEGFLFGVSTAAYQVEGGWNQDGKGENIWDHLLHINPNITFDNSNGDVACDSYNRIKQDVDILNSLDVDHYRFSISWSRILPTGFDDNINEAGVNYYKQLINELKIVGIQPMVTLLHFDLPQKLQDMGGFLNESIVDWFGNYSRVAYRLFGDDVKFWITINEPMSVCYYGYGTGNIPPLIESEGILEYQCIRNLLKAHARAYHVYGEEFRDKQQGKLSMSFNTNACLPGSNNSKDIEATDRLQQFELGMYAHPIFIGDWPEIVKTRVAIRSKLEGRNESRLPAFTTQEIDYIKGTADFFGLNTYTAELVLGRGEEPPVGDHPHREDDALATAFQPDKWENSSISVVKVVPESIKPLLKWIKDQYNNPGVFITENGYPSSAGDMYLNDDRRIYYIQSYLRYIRESMEEDEVSMLGYTVWSLMDNMEWIFGYTVKYGLYAVNFTSPDLTRTARPSAQYYKEVILTRCATTDIRIIKKSFESLAEDPINNKKFPDDFLFGVASSAYQVEGAWNEDGKGESLWDHRVHTDPNFIEDNSTGDVACDSYHKIKEDVAILKELGVNHYRFSLSWTRILPTGLADEINVGGVIYYKNLISELKANNIIPLVTIYHWDLPQVFQDYGGFLNSSIVDWYSNYARVVFSLFGDDVKHWITINEPQQICSGGYGYGYFPPTIKSEDLLEFQCIHNLVKAHAKAWHIYDDEFRSTQKGVISITLDTSSYIPASNKSEDIEAADRMQHFTLGVYANPIYVGDYPEIVKTRVAERSKAEGREQSRLPTFTQEEIEYIKGTHDFFGLNVYTGSLVADLGYDPPVQNPPSKWQDVAVNNYYPPEWENTTILYTKVVPWSARYLVNWIKDKYNNPGIIVTENGYPSYGDKDDRRIYYIRGYLSALRDAMEKDNVSILGYTVWSIMDNFEWTSGYGQKFGLYEVDFSSSNRTRTPRPSAMFYKNVIATRCLVETCDD</sequence>
<dbReference type="GO" id="GO:0008422">
    <property type="term" value="F:beta-glucosidase activity"/>
    <property type="evidence" value="ECO:0007669"/>
    <property type="project" value="TreeGrafter"/>
</dbReference>
<organism evidence="6">
    <name type="scientific">Diabrotica virgifera virgifera</name>
    <name type="common">western corn rootworm</name>
    <dbReference type="NCBI Taxonomy" id="50390"/>
    <lineage>
        <taxon>Eukaryota</taxon>
        <taxon>Metazoa</taxon>
        <taxon>Ecdysozoa</taxon>
        <taxon>Arthropoda</taxon>
        <taxon>Hexapoda</taxon>
        <taxon>Insecta</taxon>
        <taxon>Pterygota</taxon>
        <taxon>Neoptera</taxon>
        <taxon>Endopterygota</taxon>
        <taxon>Coleoptera</taxon>
        <taxon>Polyphaga</taxon>
        <taxon>Cucujiformia</taxon>
        <taxon>Chrysomeloidea</taxon>
        <taxon>Chrysomelidae</taxon>
        <taxon>Galerucinae</taxon>
        <taxon>Diabroticina</taxon>
        <taxon>Diabroticites</taxon>
        <taxon>Diabrotica</taxon>
    </lineage>
</organism>
<protein>
    <submittedName>
        <fullName evidence="6">Lactase-phlorizin hydrolase-like</fullName>
    </submittedName>
</protein>
<evidence type="ECO:0000256" key="4">
    <source>
        <dbReference type="ARBA" id="ARBA00023180"/>
    </source>
</evidence>
<dbReference type="InterPro" id="IPR033132">
    <property type="entry name" value="GH_1_N_CS"/>
</dbReference>
<reference evidence="6" key="1">
    <citation type="submission" date="2025-08" db="UniProtKB">
        <authorList>
            <consortium name="RefSeq"/>
        </authorList>
    </citation>
    <scope>IDENTIFICATION</scope>
    <source>
        <tissue evidence="6">Whole insect</tissue>
    </source>
</reference>
<dbReference type="SUPFAM" id="SSF51445">
    <property type="entry name" value="(Trans)glycosidases"/>
    <property type="match status" value="2"/>
</dbReference>
<evidence type="ECO:0000256" key="3">
    <source>
        <dbReference type="ARBA" id="ARBA00022801"/>
    </source>
</evidence>
<dbReference type="PROSITE" id="PS00653">
    <property type="entry name" value="GLYCOSYL_HYDROL_F1_2"/>
    <property type="match status" value="2"/>
</dbReference>
<dbReference type="OrthoDB" id="65569at2759"/>
<name>A0A6P7G045_DIAVI</name>
<gene>
    <name evidence="6" type="primary">LOC114336058</name>
</gene>
<keyword evidence="4" id="KW-0325">Glycoprotein</keyword>
<dbReference type="InParanoid" id="A0A6P7G045"/>
<evidence type="ECO:0000256" key="5">
    <source>
        <dbReference type="ARBA" id="ARBA00023295"/>
    </source>
</evidence>
<dbReference type="PANTHER" id="PTHR10353">
    <property type="entry name" value="GLYCOSYL HYDROLASE"/>
    <property type="match status" value="1"/>
</dbReference>
<dbReference type="Pfam" id="PF00232">
    <property type="entry name" value="Glyco_hydro_1"/>
    <property type="match status" value="2"/>
</dbReference>
<dbReference type="PRINTS" id="PR00131">
    <property type="entry name" value="GLHYDRLASE1"/>
</dbReference>
<evidence type="ECO:0000256" key="1">
    <source>
        <dbReference type="ARBA" id="ARBA00010838"/>
    </source>
</evidence>
<accession>A0A6P7G045</accession>
<comment type="subunit">
    <text evidence="2">Homodimer.</text>
</comment>
<dbReference type="InterPro" id="IPR001360">
    <property type="entry name" value="Glyco_hydro_1"/>
</dbReference>
<keyword evidence="5" id="KW-0326">Glycosidase</keyword>
<dbReference type="FunFam" id="3.20.20.80:FF:000013">
    <property type="entry name" value="lactase-phlorizin hydrolase"/>
    <property type="match status" value="2"/>
</dbReference>
<evidence type="ECO:0000256" key="2">
    <source>
        <dbReference type="ARBA" id="ARBA00011738"/>
    </source>
</evidence>
<feature type="non-terminal residue" evidence="6">
    <location>
        <position position="1"/>
    </location>
</feature>
<keyword evidence="3" id="KW-0378">Hydrolase</keyword>
<dbReference type="InterPro" id="IPR017853">
    <property type="entry name" value="GH"/>
</dbReference>
<dbReference type="PANTHER" id="PTHR10353:SF36">
    <property type="entry name" value="LP05116P"/>
    <property type="match status" value="1"/>
</dbReference>
<dbReference type="GO" id="GO:0005975">
    <property type="term" value="P:carbohydrate metabolic process"/>
    <property type="evidence" value="ECO:0007669"/>
    <property type="project" value="InterPro"/>
</dbReference>
<proteinExistence type="inferred from homology"/>
<evidence type="ECO:0000313" key="6">
    <source>
        <dbReference type="RefSeq" id="XP_028142171.1"/>
    </source>
</evidence>
<dbReference type="RefSeq" id="XP_028142171.1">
    <property type="nucleotide sequence ID" value="XM_028286370.1"/>
</dbReference>
<comment type="similarity">
    <text evidence="1">Belongs to the glycosyl hydrolase 1 family.</text>
</comment>
<dbReference type="AlphaFoldDB" id="A0A6P7G045"/>
<dbReference type="Gene3D" id="3.20.20.80">
    <property type="entry name" value="Glycosidases"/>
    <property type="match status" value="2"/>
</dbReference>